<dbReference type="InterPro" id="IPR036554">
    <property type="entry name" value="GHMP_kinase_C_sf"/>
</dbReference>
<dbReference type="Pfam" id="PF00288">
    <property type="entry name" value="GHMP_kinases_N"/>
    <property type="match status" value="1"/>
</dbReference>
<keyword evidence="11 13" id="KW-0753">Steroid metabolism</keyword>
<evidence type="ECO:0000256" key="13">
    <source>
        <dbReference type="PIRNR" id="PIRNR017288"/>
    </source>
</evidence>
<keyword evidence="10 13" id="KW-0443">Lipid metabolism</keyword>
<dbReference type="PIRSF" id="PIRSF017288">
    <property type="entry name" value="PMK_GHMP_euk"/>
    <property type="match status" value="1"/>
</dbReference>
<keyword evidence="16" id="KW-0687">Ribonucleoprotein</keyword>
<keyword evidence="17" id="KW-1185">Reference proteome</keyword>
<dbReference type="GO" id="GO:0004631">
    <property type="term" value="F:phosphomevalonate kinase activity"/>
    <property type="evidence" value="ECO:0007669"/>
    <property type="project" value="UniProtKB-UniRule"/>
</dbReference>
<dbReference type="Gene3D" id="3.30.230.10">
    <property type="match status" value="1"/>
</dbReference>
<keyword evidence="6" id="KW-0547">Nucleotide-binding</keyword>
<keyword evidence="16" id="KW-0689">Ribosomal protein</keyword>
<dbReference type="SUPFAM" id="SSF54211">
    <property type="entry name" value="Ribosomal protein S5 domain 2-like"/>
    <property type="match status" value="1"/>
</dbReference>
<dbReference type="InterPro" id="IPR006204">
    <property type="entry name" value="GHMP_kinase_N_dom"/>
</dbReference>
<dbReference type="UniPathway" id="UPA00057">
    <property type="reaction ID" value="UER00099"/>
</dbReference>
<evidence type="ECO:0000256" key="4">
    <source>
        <dbReference type="ARBA" id="ARBA00022516"/>
    </source>
</evidence>
<dbReference type="STRING" id="90262.A0A1X2IX44"/>
<dbReference type="EMBL" id="MCGE01000003">
    <property type="protein sequence ID" value="ORZ23639.1"/>
    <property type="molecule type" value="Genomic_DNA"/>
</dbReference>
<protein>
    <recommendedName>
        <fullName evidence="3 13">Phosphomevalonate kinase</fullName>
        <ecNumber evidence="3 13">2.7.4.2</ecNumber>
    </recommendedName>
</protein>
<dbReference type="InterPro" id="IPR014721">
    <property type="entry name" value="Ribsml_uS5_D2-typ_fold_subgr"/>
</dbReference>
<comment type="pathway">
    <text evidence="1 13">Isoprenoid biosynthesis; isopentenyl diphosphate biosynthesis via mevalonate pathway; isopentenyl diphosphate from (R)-mevalonate: step 2/3.</text>
</comment>
<evidence type="ECO:0000256" key="10">
    <source>
        <dbReference type="ARBA" id="ARBA00023098"/>
    </source>
</evidence>
<dbReference type="PANTHER" id="PTHR31814:SF2">
    <property type="entry name" value="PHOSPHOMEVALONATE KINASE"/>
    <property type="match status" value="1"/>
</dbReference>
<evidence type="ECO:0000256" key="12">
    <source>
        <dbReference type="ARBA" id="ARBA00029326"/>
    </source>
</evidence>
<evidence type="ECO:0000256" key="8">
    <source>
        <dbReference type="ARBA" id="ARBA00022840"/>
    </source>
</evidence>
<dbReference type="GO" id="GO:0010142">
    <property type="term" value="P:farnesyl diphosphate biosynthetic process, mevalonate pathway"/>
    <property type="evidence" value="ECO:0007669"/>
    <property type="project" value="TreeGrafter"/>
</dbReference>
<evidence type="ECO:0000313" key="17">
    <source>
        <dbReference type="Proteomes" id="UP000193560"/>
    </source>
</evidence>
<dbReference type="OrthoDB" id="10262935at2759"/>
<dbReference type="InterPro" id="IPR020568">
    <property type="entry name" value="Ribosomal_Su5_D2-typ_SF"/>
</dbReference>
<dbReference type="GO" id="GO:0005524">
    <property type="term" value="F:ATP binding"/>
    <property type="evidence" value="ECO:0007669"/>
    <property type="project" value="UniProtKB-UniRule"/>
</dbReference>
<dbReference type="GO" id="GO:0005777">
    <property type="term" value="C:peroxisome"/>
    <property type="evidence" value="ECO:0007669"/>
    <property type="project" value="TreeGrafter"/>
</dbReference>
<organism evidence="16 17">
    <name type="scientific">Absidia repens</name>
    <dbReference type="NCBI Taxonomy" id="90262"/>
    <lineage>
        <taxon>Eukaryota</taxon>
        <taxon>Fungi</taxon>
        <taxon>Fungi incertae sedis</taxon>
        <taxon>Mucoromycota</taxon>
        <taxon>Mucoromycotina</taxon>
        <taxon>Mucoromycetes</taxon>
        <taxon>Mucorales</taxon>
        <taxon>Cunninghamellaceae</taxon>
        <taxon>Absidia</taxon>
    </lineage>
</organism>
<reference evidence="16 17" key="1">
    <citation type="submission" date="2016-07" db="EMBL/GenBank/DDBJ databases">
        <title>Pervasive Adenine N6-methylation of Active Genes in Fungi.</title>
        <authorList>
            <consortium name="DOE Joint Genome Institute"/>
            <person name="Mondo S.J."/>
            <person name="Dannebaum R.O."/>
            <person name="Kuo R.C."/>
            <person name="Labutti K."/>
            <person name="Haridas S."/>
            <person name="Kuo A."/>
            <person name="Salamov A."/>
            <person name="Ahrendt S.R."/>
            <person name="Lipzen A."/>
            <person name="Sullivan W."/>
            <person name="Andreopoulos W.B."/>
            <person name="Clum A."/>
            <person name="Lindquist E."/>
            <person name="Daum C."/>
            <person name="Ramamoorthy G.K."/>
            <person name="Gryganskyi A."/>
            <person name="Culley D."/>
            <person name="Magnuson J.K."/>
            <person name="James T.Y."/>
            <person name="O'Malley M.A."/>
            <person name="Stajich J.E."/>
            <person name="Spatafora J.W."/>
            <person name="Visel A."/>
            <person name="Grigoriev I.V."/>
        </authorList>
    </citation>
    <scope>NUCLEOTIDE SEQUENCE [LARGE SCALE GENOMIC DNA]</scope>
    <source>
        <strain evidence="16 17">NRRL 1336</strain>
    </source>
</reference>
<evidence type="ECO:0000256" key="5">
    <source>
        <dbReference type="ARBA" id="ARBA00022679"/>
    </source>
</evidence>
<dbReference type="InterPro" id="IPR035102">
    <property type="entry name" value="Phosphomevalonate_kinase"/>
</dbReference>
<feature type="domain" description="GHMP kinase N-terminal" evidence="14">
    <location>
        <begin position="175"/>
        <end position="239"/>
    </location>
</feature>
<keyword evidence="8" id="KW-0067">ATP-binding</keyword>
<keyword evidence="4 13" id="KW-0444">Lipid biosynthesis</keyword>
<comment type="similarity">
    <text evidence="2 13">Belongs to the GHMP kinase family. Mevalonate kinase subfamily.</text>
</comment>
<evidence type="ECO:0000256" key="1">
    <source>
        <dbReference type="ARBA" id="ARBA00005017"/>
    </source>
</evidence>
<dbReference type="InterPro" id="IPR016005">
    <property type="entry name" value="Erg8"/>
</dbReference>
<dbReference type="NCBIfam" id="TIGR01219">
    <property type="entry name" value="Pmev_kin_ERG8"/>
    <property type="match status" value="1"/>
</dbReference>
<dbReference type="EC" id="2.7.4.2" evidence="3 13"/>
<feature type="domain" description="GHMP kinase C-terminal" evidence="15">
    <location>
        <begin position="382"/>
        <end position="455"/>
    </location>
</feature>
<name>A0A1X2IX44_9FUNG</name>
<evidence type="ECO:0000256" key="6">
    <source>
        <dbReference type="ARBA" id="ARBA00022741"/>
    </source>
</evidence>
<dbReference type="Gene3D" id="3.30.70.890">
    <property type="entry name" value="GHMP kinase, C-terminal domain"/>
    <property type="match status" value="1"/>
</dbReference>
<dbReference type="Proteomes" id="UP000193560">
    <property type="component" value="Unassembled WGS sequence"/>
</dbReference>
<dbReference type="GO" id="GO:0005840">
    <property type="term" value="C:ribosome"/>
    <property type="evidence" value="ECO:0007669"/>
    <property type="project" value="UniProtKB-KW"/>
</dbReference>
<evidence type="ECO:0000256" key="11">
    <source>
        <dbReference type="ARBA" id="ARBA00023221"/>
    </source>
</evidence>
<evidence type="ECO:0000313" key="16">
    <source>
        <dbReference type="EMBL" id="ORZ23639.1"/>
    </source>
</evidence>
<keyword evidence="7 13" id="KW-0418">Kinase</keyword>
<dbReference type="PANTHER" id="PTHR31814">
    <property type="match status" value="1"/>
</dbReference>
<keyword evidence="5 13" id="KW-0808">Transferase</keyword>
<accession>A0A1X2IX44</accession>
<evidence type="ECO:0000256" key="2">
    <source>
        <dbReference type="ARBA" id="ARBA00006495"/>
    </source>
</evidence>
<sequence>MTSASPSSIDQQQPITIASAPGKVLVTGGYLVLDQQYTGLVIGTSARFYTIIRNLNTEQGTIKVRSPQFDQATWNYTASLSQQNVLGFEPESTASSNKFVETCLRFTLTVILQSMDAARFKSLLKQGMDISIVGDNDFYSQREELEKLGLSIKKASSRERLASFCDTHATLGTVNKTGLGSSAALTTSLVAALFLYFGVLSNLDQEKDLTLIHNVAQFVHCFAQGKVGSGFDVSAAVYGSHSYHRFDPNILAPIMDEKVDPVVLTKALSHDNNSWDNKVLPVGLPPQFQMILADIDAGSHTPTLVSKVLKWRKEQPNEANALWNELGAYNEKVEQHFRDLASISAKDESLYKETMTRLAQLPASQWINAPTENNKVQQSMVELVSDFAKVRELLQKMSAATGVPIEPTEQTELLNQCMAVPGTIMAGVPGAGGYDAIYCIVLSEEAKEKVRHVWERWTGCSVSPLLCQADSNGVTKVDPNSDIGLVCVDRSF</sequence>
<dbReference type="GO" id="GO:0019287">
    <property type="term" value="P:isopentenyl diphosphate biosynthetic process, mevalonate pathway"/>
    <property type="evidence" value="ECO:0007669"/>
    <property type="project" value="UniProtKB-UniRule"/>
</dbReference>
<comment type="caution">
    <text evidence="16">The sequence shown here is derived from an EMBL/GenBank/DDBJ whole genome shotgun (WGS) entry which is preliminary data.</text>
</comment>
<evidence type="ECO:0000259" key="15">
    <source>
        <dbReference type="Pfam" id="PF08544"/>
    </source>
</evidence>
<evidence type="ECO:0000256" key="3">
    <source>
        <dbReference type="ARBA" id="ARBA00012958"/>
    </source>
</evidence>
<evidence type="ECO:0000256" key="7">
    <source>
        <dbReference type="ARBA" id="ARBA00022777"/>
    </source>
</evidence>
<dbReference type="AlphaFoldDB" id="A0A1X2IX44"/>
<evidence type="ECO:0000256" key="9">
    <source>
        <dbReference type="ARBA" id="ARBA00022955"/>
    </source>
</evidence>
<evidence type="ECO:0000259" key="14">
    <source>
        <dbReference type="Pfam" id="PF00288"/>
    </source>
</evidence>
<gene>
    <name evidence="16" type="ORF">BCR42DRAFT_405190</name>
</gene>
<comment type="catalytic activity">
    <reaction evidence="12">
        <text>(R)-5-phosphomevalonate + ATP = (R)-5-diphosphomevalonate + ADP</text>
        <dbReference type="Rhea" id="RHEA:16341"/>
        <dbReference type="ChEBI" id="CHEBI:30616"/>
        <dbReference type="ChEBI" id="CHEBI:57557"/>
        <dbReference type="ChEBI" id="CHEBI:58146"/>
        <dbReference type="ChEBI" id="CHEBI:456216"/>
        <dbReference type="EC" id="2.7.4.2"/>
    </reaction>
    <physiologicalReaction direction="left-to-right" evidence="12">
        <dbReference type="Rhea" id="RHEA:16342"/>
    </physiologicalReaction>
</comment>
<dbReference type="InterPro" id="IPR013750">
    <property type="entry name" value="GHMP_kinase_C_dom"/>
</dbReference>
<keyword evidence="9 13" id="KW-0752">Steroid biosynthesis</keyword>
<proteinExistence type="inferred from homology"/>
<dbReference type="Pfam" id="PF08544">
    <property type="entry name" value="GHMP_kinases_C"/>
    <property type="match status" value="1"/>
</dbReference>
<dbReference type="GO" id="GO:0006696">
    <property type="term" value="P:ergosterol biosynthetic process"/>
    <property type="evidence" value="ECO:0007669"/>
    <property type="project" value="TreeGrafter"/>
</dbReference>